<dbReference type="AlphaFoldDB" id="A0A8D9FX70"/>
<evidence type="ECO:0000256" key="1">
    <source>
        <dbReference type="SAM" id="MobiDB-lite"/>
    </source>
</evidence>
<evidence type="ECO:0000256" key="2">
    <source>
        <dbReference type="SAM" id="Phobius"/>
    </source>
</evidence>
<feature type="transmembrane region" description="Helical" evidence="2">
    <location>
        <begin position="193"/>
        <end position="211"/>
    </location>
</feature>
<proteinExistence type="predicted"/>
<name>A0A8D9FX70_BRACM</name>
<dbReference type="PANTHER" id="PTHR33919">
    <property type="entry name" value="OS09G0127700 PROTEIN"/>
    <property type="match status" value="1"/>
</dbReference>
<keyword evidence="2" id="KW-0812">Transmembrane</keyword>
<dbReference type="EMBL" id="LS974625">
    <property type="protein sequence ID" value="CAG7860968.1"/>
    <property type="molecule type" value="Genomic_DNA"/>
</dbReference>
<protein>
    <submittedName>
        <fullName evidence="3">Uncharacterized protein</fullName>
    </submittedName>
</protein>
<feature type="non-terminal residue" evidence="3">
    <location>
        <position position="1"/>
    </location>
</feature>
<dbReference type="PANTHER" id="PTHR33919:SF9">
    <property type="entry name" value="RIBOSOME BIOGENESIS NEP1-LIKE PROTEIN"/>
    <property type="match status" value="1"/>
</dbReference>
<keyword evidence="2" id="KW-1133">Transmembrane helix</keyword>
<keyword evidence="2" id="KW-0472">Membrane</keyword>
<feature type="region of interest" description="Disordered" evidence="1">
    <location>
        <begin position="268"/>
        <end position="298"/>
    </location>
</feature>
<accession>A0A8D9FX70</accession>
<sequence>YSRRTIEPSSLAELMVPNSVEVVAPSNTKLTRLHIYSDPFTKASSLSQDHSFFESDASAEFMSSSLDYNSDVVGVTPNSYSPSLEYSSDLVGVTPISYSPSLDYNSDLVGVTPNSYSSSQDYRSDLVGLTPSSYSPSLDYSSDLVGVTPYSYFSSLSQLRSTGKKIGGSRRFATTVADGTKETYNKFSVTGEFAPVAIIGGFVALAVAMAGHSLKQQLMHAPGVSTRKNRRAAVAEVDDPDNCVSSADKYINKSWLRKVGQIQDKSSAILSDPTRPNPFTTPRNAETLKSVGVAPKGI</sequence>
<evidence type="ECO:0000313" key="3">
    <source>
        <dbReference type="EMBL" id="CAG7860968.1"/>
    </source>
</evidence>
<gene>
    <name evidence="3" type="ORF">BRAPAZ1V2_A09P14350.2</name>
</gene>
<evidence type="ECO:0000313" key="4">
    <source>
        <dbReference type="Proteomes" id="UP000694005"/>
    </source>
</evidence>
<dbReference type="Proteomes" id="UP000694005">
    <property type="component" value="Chromosome A09"/>
</dbReference>
<reference evidence="3 4" key="1">
    <citation type="submission" date="2021-07" db="EMBL/GenBank/DDBJ databases">
        <authorList>
            <consortium name="Genoscope - CEA"/>
            <person name="William W."/>
        </authorList>
    </citation>
    <scope>NUCLEOTIDE SEQUENCE [LARGE SCALE GENOMIC DNA]</scope>
</reference>
<dbReference type="Gramene" id="A09p14350.2_BraZ1">
    <property type="protein sequence ID" value="A09p14350.2_BraZ1.CDS"/>
    <property type="gene ID" value="A09g14350.2_BraZ1"/>
</dbReference>
<feature type="compositionally biased region" description="Low complexity" evidence="1">
    <location>
        <begin position="273"/>
        <end position="284"/>
    </location>
</feature>
<organism evidence="3 4">
    <name type="scientific">Brassica campestris</name>
    <name type="common">Field mustard</name>
    <dbReference type="NCBI Taxonomy" id="3711"/>
    <lineage>
        <taxon>Eukaryota</taxon>
        <taxon>Viridiplantae</taxon>
        <taxon>Streptophyta</taxon>
        <taxon>Embryophyta</taxon>
        <taxon>Tracheophyta</taxon>
        <taxon>Spermatophyta</taxon>
        <taxon>Magnoliopsida</taxon>
        <taxon>eudicotyledons</taxon>
        <taxon>Gunneridae</taxon>
        <taxon>Pentapetalae</taxon>
        <taxon>rosids</taxon>
        <taxon>malvids</taxon>
        <taxon>Brassicales</taxon>
        <taxon>Brassicaceae</taxon>
        <taxon>Brassiceae</taxon>
        <taxon>Brassica</taxon>
    </lineage>
</organism>